<comment type="function">
    <text evidence="4">Catalyzes the reduction of fatty acyl-CoA to fatty alcohols.</text>
</comment>
<dbReference type="SUPFAM" id="SSF51735">
    <property type="entry name" value="NAD(P)-binding Rossmann-fold domains"/>
    <property type="match status" value="1"/>
</dbReference>
<keyword evidence="4" id="KW-0521">NADP</keyword>
<gene>
    <name evidence="7" type="ORF">PHAECO_LOCUS2315</name>
</gene>
<organism evidence="7 8">
    <name type="scientific">Phaedon cochleariae</name>
    <name type="common">Mustard beetle</name>
    <dbReference type="NCBI Taxonomy" id="80249"/>
    <lineage>
        <taxon>Eukaryota</taxon>
        <taxon>Metazoa</taxon>
        <taxon>Ecdysozoa</taxon>
        <taxon>Arthropoda</taxon>
        <taxon>Hexapoda</taxon>
        <taxon>Insecta</taxon>
        <taxon>Pterygota</taxon>
        <taxon>Neoptera</taxon>
        <taxon>Endopterygota</taxon>
        <taxon>Coleoptera</taxon>
        <taxon>Polyphaga</taxon>
        <taxon>Cucujiformia</taxon>
        <taxon>Chrysomeloidea</taxon>
        <taxon>Chrysomelidae</taxon>
        <taxon>Chrysomelinae</taxon>
        <taxon>Chrysomelini</taxon>
        <taxon>Phaedon</taxon>
    </lineage>
</organism>
<evidence type="ECO:0000256" key="4">
    <source>
        <dbReference type="RuleBase" id="RU363097"/>
    </source>
</evidence>
<dbReference type="GO" id="GO:0035336">
    <property type="term" value="P:long-chain fatty-acyl-CoA metabolic process"/>
    <property type="evidence" value="ECO:0007669"/>
    <property type="project" value="TreeGrafter"/>
</dbReference>
<keyword evidence="2 4" id="KW-0444">Lipid biosynthesis</keyword>
<dbReference type="EMBL" id="OU896717">
    <property type="protein sequence ID" value="CAH1118591.1"/>
    <property type="molecule type" value="Genomic_DNA"/>
</dbReference>
<evidence type="ECO:0000256" key="1">
    <source>
        <dbReference type="ARBA" id="ARBA00005928"/>
    </source>
</evidence>
<dbReference type="PANTHER" id="PTHR11011:SF60">
    <property type="entry name" value="FATTY ACYL-COA REDUCTASE-RELATED"/>
    <property type="match status" value="1"/>
</dbReference>
<dbReference type="GO" id="GO:0080019">
    <property type="term" value="F:alcohol-forming very long-chain fatty acyl-CoA reductase activity"/>
    <property type="evidence" value="ECO:0007669"/>
    <property type="project" value="InterPro"/>
</dbReference>
<dbReference type="InterPro" id="IPR013120">
    <property type="entry name" value="FAR_NAD-bd"/>
</dbReference>
<dbReference type="OrthoDB" id="429813at2759"/>
<dbReference type="CDD" id="cd05236">
    <property type="entry name" value="FAR-N_SDR_e"/>
    <property type="match status" value="1"/>
</dbReference>
<dbReference type="CDD" id="cd09071">
    <property type="entry name" value="FAR_C"/>
    <property type="match status" value="1"/>
</dbReference>
<comment type="catalytic activity">
    <reaction evidence="4">
        <text>a long-chain fatty acyl-CoA + 2 NADPH + 2 H(+) = a long-chain primary fatty alcohol + 2 NADP(+) + CoA</text>
        <dbReference type="Rhea" id="RHEA:52716"/>
        <dbReference type="ChEBI" id="CHEBI:15378"/>
        <dbReference type="ChEBI" id="CHEBI:57287"/>
        <dbReference type="ChEBI" id="CHEBI:57783"/>
        <dbReference type="ChEBI" id="CHEBI:58349"/>
        <dbReference type="ChEBI" id="CHEBI:77396"/>
        <dbReference type="ChEBI" id="CHEBI:83139"/>
        <dbReference type="EC" id="1.2.1.84"/>
    </reaction>
</comment>
<feature type="domain" description="Fatty acyl-CoA reductase C-terminal" evidence="5">
    <location>
        <begin position="369"/>
        <end position="461"/>
    </location>
</feature>
<dbReference type="InterPro" id="IPR033640">
    <property type="entry name" value="FAR_C"/>
</dbReference>
<keyword evidence="4" id="KW-0472">Membrane</keyword>
<dbReference type="Proteomes" id="UP001153737">
    <property type="component" value="Chromosome 11"/>
</dbReference>
<name>A0A9P0GIE5_PHACE</name>
<dbReference type="GO" id="GO:0005777">
    <property type="term" value="C:peroxisome"/>
    <property type="evidence" value="ECO:0007669"/>
    <property type="project" value="TreeGrafter"/>
</dbReference>
<dbReference type="PANTHER" id="PTHR11011">
    <property type="entry name" value="MALE STERILITY PROTEIN 2-RELATED"/>
    <property type="match status" value="1"/>
</dbReference>
<feature type="domain" description="Thioester reductase (TE)" evidence="6">
    <location>
        <begin position="21"/>
        <end position="289"/>
    </location>
</feature>
<reference evidence="7" key="1">
    <citation type="submission" date="2022-01" db="EMBL/GenBank/DDBJ databases">
        <authorList>
            <person name="King R."/>
        </authorList>
    </citation>
    <scope>NUCLEOTIDE SEQUENCE</scope>
</reference>
<keyword evidence="4" id="KW-1133">Transmembrane helix</keyword>
<feature type="transmembrane region" description="Helical" evidence="4">
    <location>
        <begin position="359"/>
        <end position="377"/>
    </location>
</feature>
<protein>
    <recommendedName>
        <fullName evidence="4">Fatty acyl-CoA reductase</fullName>
        <ecNumber evidence="4">1.2.1.84</ecNumber>
    </recommendedName>
</protein>
<dbReference type="Gene3D" id="3.40.50.720">
    <property type="entry name" value="NAD(P)-binding Rossmann-like Domain"/>
    <property type="match status" value="1"/>
</dbReference>
<keyword evidence="4" id="KW-0812">Transmembrane</keyword>
<dbReference type="Pfam" id="PF03015">
    <property type="entry name" value="Sterile"/>
    <property type="match status" value="1"/>
</dbReference>
<evidence type="ECO:0000256" key="3">
    <source>
        <dbReference type="ARBA" id="ARBA00023098"/>
    </source>
</evidence>
<keyword evidence="3 4" id="KW-0443">Lipid metabolism</keyword>
<reference evidence="7" key="2">
    <citation type="submission" date="2022-10" db="EMBL/GenBank/DDBJ databases">
        <authorList>
            <consortium name="ENA_rothamsted_submissions"/>
            <consortium name="culmorum"/>
            <person name="King R."/>
        </authorList>
    </citation>
    <scope>NUCLEOTIDE SEQUENCE</scope>
</reference>
<sequence length="509" mass="58376">MEASVDQSEIQQFYKNQTALVTGATGFLGKLVLEKLLRTVNLKHVYLLMREKNGVDAETRCAEMFDSLAFGNLKRNDQDFFKKVSIILGDVEKADLGLSDYDRNLIVTEVNCVFHCGTDNQLGAPLRRAVRANVRATRDLLELAKQMEELKSFVFVSSVYSNFPLYEIHEKFYAPKETAENLIDLVDKNDEAALETMENSLLGEWPDTYTFTMCAAEDLIKREGNCLPISIIRPSMILPANEEPMTGFVDEMSGLQADTVARAMGVSKVNYYKNGTLDVVPVDHVVSLIIASGWYSALQRMRMTRGDVPNAEVTIYHCISSQEKPITSDEWMGITHTEFRDVPTNKMIQLPISFKTGCYYNYKLLIFLLHTCMAFLCDTGLKLVGKTPCVMAMYKTLHRTQELLHPYLLREWYFSNDNAQKLLKRMSFMDRELYNFDILSLNWQTYLTNYARGVRVYLLKDPMSTLKDARRKQTRKLVTQLVFAGFLVTIIYVISKFVLFRIILKLPIF</sequence>
<comment type="similarity">
    <text evidence="1 4">Belongs to the fatty acyl-CoA reductase family.</text>
</comment>
<evidence type="ECO:0000256" key="2">
    <source>
        <dbReference type="ARBA" id="ARBA00022516"/>
    </source>
</evidence>
<evidence type="ECO:0000259" key="5">
    <source>
        <dbReference type="Pfam" id="PF03015"/>
    </source>
</evidence>
<dbReference type="AlphaFoldDB" id="A0A9P0GIE5"/>
<proteinExistence type="inferred from homology"/>
<dbReference type="InterPro" id="IPR036291">
    <property type="entry name" value="NAD(P)-bd_dom_sf"/>
</dbReference>
<evidence type="ECO:0000259" key="6">
    <source>
        <dbReference type="Pfam" id="PF07993"/>
    </source>
</evidence>
<accession>A0A9P0GIE5</accession>
<evidence type="ECO:0000313" key="7">
    <source>
        <dbReference type="EMBL" id="CAH1118591.1"/>
    </source>
</evidence>
<dbReference type="Pfam" id="PF07993">
    <property type="entry name" value="NAD_binding_4"/>
    <property type="match status" value="1"/>
</dbReference>
<dbReference type="GO" id="GO:0102965">
    <property type="term" value="F:alcohol-forming long-chain fatty acyl-CoA reductase activity"/>
    <property type="evidence" value="ECO:0007669"/>
    <property type="project" value="UniProtKB-EC"/>
</dbReference>
<dbReference type="InterPro" id="IPR026055">
    <property type="entry name" value="FAR"/>
</dbReference>
<dbReference type="EC" id="1.2.1.84" evidence="4"/>
<keyword evidence="4" id="KW-0560">Oxidoreductase</keyword>
<feature type="transmembrane region" description="Helical" evidence="4">
    <location>
        <begin position="477"/>
        <end position="504"/>
    </location>
</feature>
<evidence type="ECO:0000313" key="8">
    <source>
        <dbReference type="Proteomes" id="UP001153737"/>
    </source>
</evidence>
<keyword evidence="8" id="KW-1185">Reference proteome</keyword>